<dbReference type="GO" id="GO:0003700">
    <property type="term" value="F:DNA-binding transcription factor activity"/>
    <property type="evidence" value="ECO:0007669"/>
    <property type="project" value="InterPro"/>
</dbReference>
<evidence type="ECO:0000313" key="7">
    <source>
        <dbReference type="EMBL" id="VVE61747.1"/>
    </source>
</evidence>
<dbReference type="GO" id="GO:0045892">
    <property type="term" value="P:negative regulation of DNA-templated transcription"/>
    <property type="evidence" value="ECO:0007669"/>
    <property type="project" value="TreeGrafter"/>
</dbReference>
<dbReference type="SMART" id="SM00418">
    <property type="entry name" value="HTH_ARSR"/>
    <property type="match status" value="1"/>
</dbReference>
<dbReference type="Pfam" id="PF01614">
    <property type="entry name" value="IclR_C"/>
    <property type="match status" value="1"/>
</dbReference>
<dbReference type="PROSITE" id="PS51077">
    <property type="entry name" value="HTH_ICLR"/>
    <property type="match status" value="1"/>
</dbReference>
<dbReference type="OrthoDB" id="5422805at2"/>
<evidence type="ECO:0000256" key="1">
    <source>
        <dbReference type="ARBA" id="ARBA00023015"/>
    </source>
</evidence>
<dbReference type="InterPro" id="IPR050707">
    <property type="entry name" value="HTH_MetabolicPath_Reg"/>
</dbReference>
<keyword evidence="3" id="KW-0804">Transcription</keyword>
<dbReference type="SUPFAM" id="SSF46785">
    <property type="entry name" value="Winged helix' DNA-binding domain"/>
    <property type="match status" value="1"/>
</dbReference>
<dbReference type="FunFam" id="1.10.10.10:FF:000056">
    <property type="entry name" value="IclR family transcriptional regulator"/>
    <property type="match status" value="1"/>
</dbReference>
<evidence type="ECO:0000259" key="6">
    <source>
        <dbReference type="PROSITE" id="PS51078"/>
    </source>
</evidence>
<dbReference type="Gene3D" id="1.10.10.10">
    <property type="entry name" value="Winged helix-like DNA-binding domain superfamily/Winged helix DNA-binding domain"/>
    <property type="match status" value="1"/>
</dbReference>
<feature type="compositionally biased region" description="Basic and acidic residues" evidence="4">
    <location>
        <begin position="1"/>
        <end position="13"/>
    </location>
</feature>
<keyword evidence="2" id="KW-0238">DNA-binding</keyword>
<evidence type="ECO:0000313" key="8">
    <source>
        <dbReference type="Proteomes" id="UP000414136"/>
    </source>
</evidence>
<dbReference type="AlphaFoldDB" id="A0A5E4ZM67"/>
<dbReference type="InterPro" id="IPR029016">
    <property type="entry name" value="GAF-like_dom_sf"/>
</dbReference>
<dbReference type="InterPro" id="IPR011991">
    <property type="entry name" value="ArsR-like_HTH"/>
</dbReference>
<dbReference type="InterPro" id="IPR001845">
    <property type="entry name" value="HTH_ArsR_DNA-bd_dom"/>
</dbReference>
<keyword evidence="8" id="KW-1185">Reference proteome</keyword>
<feature type="compositionally biased region" description="Basic and acidic residues" evidence="4">
    <location>
        <begin position="22"/>
        <end position="33"/>
    </location>
</feature>
<evidence type="ECO:0000256" key="2">
    <source>
        <dbReference type="ARBA" id="ARBA00023125"/>
    </source>
</evidence>
<dbReference type="RefSeq" id="WP_150622978.1">
    <property type="nucleotide sequence ID" value="NZ_CABPSQ010000001.1"/>
</dbReference>
<reference evidence="7 8" key="1">
    <citation type="submission" date="2019-08" db="EMBL/GenBank/DDBJ databases">
        <authorList>
            <person name="Peeters C."/>
        </authorList>
    </citation>
    <scope>NUCLEOTIDE SEQUENCE [LARGE SCALE GENOMIC DNA]</scope>
    <source>
        <strain evidence="7 8">LMG 31118</strain>
    </source>
</reference>
<evidence type="ECO:0000256" key="4">
    <source>
        <dbReference type="SAM" id="MobiDB-lite"/>
    </source>
</evidence>
<gene>
    <name evidence="7" type="ORF">PCA31118_00722</name>
</gene>
<organism evidence="7 8">
    <name type="scientific">Pandoraea captiosa</name>
    <dbReference type="NCBI Taxonomy" id="2508302"/>
    <lineage>
        <taxon>Bacteria</taxon>
        <taxon>Pseudomonadati</taxon>
        <taxon>Pseudomonadota</taxon>
        <taxon>Betaproteobacteria</taxon>
        <taxon>Burkholderiales</taxon>
        <taxon>Burkholderiaceae</taxon>
        <taxon>Pandoraea</taxon>
    </lineage>
</organism>
<name>A0A5E4ZM67_9BURK</name>
<dbReference type="InterPro" id="IPR005471">
    <property type="entry name" value="Tscrpt_reg_IclR_N"/>
</dbReference>
<dbReference type="InterPro" id="IPR036390">
    <property type="entry name" value="WH_DNA-bd_sf"/>
</dbReference>
<protein>
    <submittedName>
        <fullName evidence="7">IclR family transcriptional regulator</fullName>
    </submittedName>
</protein>
<dbReference type="SUPFAM" id="SSF55781">
    <property type="entry name" value="GAF domain-like"/>
    <property type="match status" value="1"/>
</dbReference>
<accession>A0A5E4ZM67</accession>
<evidence type="ECO:0000256" key="3">
    <source>
        <dbReference type="ARBA" id="ARBA00023163"/>
    </source>
</evidence>
<dbReference type="GO" id="GO:0003677">
    <property type="term" value="F:DNA binding"/>
    <property type="evidence" value="ECO:0007669"/>
    <property type="project" value="UniProtKB-KW"/>
</dbReference>
<evidence type="ECO:0000259" key="5">
    <source>
        <dbReference type="PROSITE" id="PS51077"/>
    </source>
</evidence>
<dbReference type="InterPro" id="IPR014757">
    <property type="entry name" value="Tscrpt_reg_IclR_C"/>
</dbReference>
<feature type="domain" description="HTH iclR-type" evidence="5">
    <location>
        <begin position="43"/>
        <end position="105"/>
    </location>
</feature>
<dbReference type="Pfam" id="PF09339">
    <property type="entry name" value="HTH_IclR"/>
    <property type="match status" value="1"/>
</dbReference>
<dbReference type="SMART" id="SM00346">
    <property type="entry name" value="HTH_ICLR"/>
    <property type="match status" value="1"/>
</dbReference>
<dbReference type="EMBL" id="CABPSQ010000001">
    <property type="protein sequence ID" value="VVE61747.1"/>
    <property type="molecule type" value="Genomic_DNA"/>
</dbReference>
<dbReference type="Proteomes" id="UP000414136">
    <property type="component" value="Unassembled WGS sequence"/>
</dbReference>
<feature type="region of interest" description="Disordered" evidence="4">
    <location>
        <begin position="1"/>
        <end position="42"/>
    </location>
</feature>
<dbReference type="InterPro" id="IPR036388">
    <property type="entry name" value="WH-like_DNA-bd_sf"/>
</dbReference>
<dbReference type="PANTHER" id="PTHR30136:SF24">
    <property type="entry name" value="HTH-TYPE TRANSCRIPTIONAL REPRESSOR ALLR"/>
    <property type="match status" value="1"/>
</dbReference>
<feature type="domain" description="IclR-ED" evidence="6">
    <location>
        <begin position="106"/>
        <end position="288"/>
    </location>
</feature>
<dbReference type="CDD" id="cd00090">
    <property type="entry name" value="HTH_ARSR"/>
    <property type="match status" value="1"/>
</dbReference>
<keyword evidence="1" id="KW-0805">Transcription regulation</keyword>
<proteinExistence type="predicted"/>
<dbReference type="PANTHER" id="PTHR30136">
    <property type="entry name" value="HELIX-TURN-HELIX TRANSCRIPTIONAL REGULATOR, ICLR FAMILY"/>
    <property type="match status" value="1"/>
</dbReference>
<dbReference type="PROSITE" id="PS51078">
    <property type="entry name" value="ICLR_ED"/>
    <property type="match status" value="1"/>
</dbReference>
<dbReference type="Gene3D" id="3.30.450.40">
    <property type="match status" value="1"/>
</dbReference>
<sequence>MKRSKDTPHDLIRNARAVSTARAEHAEGGERSDASGGDELNTSSTSVISLRILELLAERNAECGVTHLAEALGVPKARVHRHLTALRQEGYVVQNPRTSRYRIGWRLFLLGQKLVKQFDVVGLARPVMEELRDAVGQTIVISSFTETDVVVLDVMRGRSPLEILLHPGTQFKLHSVAQGKIALAFGAQERRDAVLAGPLDACTPHTITDAMRLSHELALVRERGWADAPEEVFLGVNALAAPIVQDDGSLFGTLAIVGSIHYLPAHPNPQTVAALTDAARRISRLLGGARGD</sequence>